<proteinExistence type="predicted"/>
<accession>A0A1J0MDY4</accession>
<keyword evidence="2" id="KW-1185">Reference proteome</keyword>
<sequence length="83" mass="9211">MSTSSHIMLEALEDTAHRLVSLGQLSESVFENAPKSTVFYLEPGEVWDEDDVPAIKAVGEADVQAKIMYWSRVIDGVIVEEMV</sequence>
<evidence type="ECO:0000313" key="2">
    <source>
        <dbReference type="Proteomes" id="UP000225735"/>
    </source>
</evidence>
<dbReference type="Proteomes" id="UP000225735">
    <property type="component" value="Segment"/>
</dbReference>
<protein>
    <submittedName>
        <fullName evidence="1">Uncharacterized protein</fullName>
    </submittedName>
</protein>
<reference evidence="1 2" key="1">
    <citation type="submission" date="2016-11" db="EMBL/GenBank/DDBJ databases">
        <authorList>
            <person name="Seier E.R."/>
            <person name="Hipwell C.M."/>
            <person name="Kelliher A.B."/>
            <person name="Lando N.A."/>
            <person name="Tsaousis B.E."/>
            <person name="Esposito E.C."/>
            <person name="Heckman E.L."/>
            <person name="Mageeney C.M."/>
            <person name="Kenna M.A."/>
            <person name="Ware V.C."/>
            <person name="Garlena R.A."/>
            <person name="Russell D.A."/>
            <person name="Pope W.H."/>
            <person name="Jacobs-Sera D."/>
            <person name="Hendrix R.W."/>
            <person name="Hatfull G.F."/>
        </authorList>
    </citation>
    <scope>NUCLEOTIDE SEQUENCE [LARGE SCALE GENOMIC DNA]</scope>
</reference>
<gene>
    <name evidence="1" type="ORF">SEA_TAPTIC_87</name>
</gene>
<name>A0A1J0MDY4_9CAUD</name>
<evidence type="ECO:0000313" key="1">
    <source>
        <dbReference type="EMBL" id="APD19313.1"/>
    </source>
</evidence>
<dbReference type="EMBL" id="KY130461">
    <property type="protein sequence ID" value="APD19313.1"/>
    <property type="molecule type" value="Genomic_DNA"/>
</dbReference>
<organism evidence="1 2">
    <name type="scientific">Mycobacterium phage Taptic</name>
    <dbReference type="NCBI Taxonomy" id="1920305"/>
    <lineage>
        <taxon>Viruses</taxon>
        <taxon>Duplodnaviria</taxon>
        <taxon>Heunggongvirae</taxon>
        <taxon>Uroviricota</taxon>
        <taxon>Caudoviricetes</taxon>
        <taxon>Northamptonvirus</taxon>
        <taxon>Northamptonvirus taptic</taxon>
    </lineage>
</organism>